<dbReference type="Proteomes" id="UP000199202">
    <property type="component" value="Unassembled WGS sequence"/>
</dbReference>
<organism evidence="6 7">
    <name type="scientific">Nonomuraea jiangxiensis</name>
    <dbReference type="NCBI Taxonomy" id="633440"/>
    <lineage>
        <taxon>Bacteria</taxon>
        <taxon>Bacillati</taxon>
        <taxon>Actinomycetota</taxon>
        <taxon>Actinomycetes</taxon>
        <taxon>Streptosporangiales</taxon>
        <taxon>Streptosporangiaceae</taxon>
        <taxon>Nonomuraea</taxon>
    </lineage>
</organism>
<dbReference type="InterPro" id="IPR050109">
    <property type="entry name" value="HTH-type_TetR-like_transc_reg"/>
</dbReference>
<dbReference type="InterPro" id="IPR001647">
    <property type="entry name" value="HTH_TetR"/>
</dbReference>
<feature type="domain" description="HTH tetR-type" evidence="5">
    <location>
        <begin position="6"/>
        <end position="65"/>
    </location>
</feature>
<dbReference type="Gene3D" id="1.10.357.10">
    <property type="entry name" value="Tetracycline Repressor, domain 2"/>
    <property type="match status" value="1"/>
</dbReference>
<reference evidence="6 7" key="1">
    <citation type="submission" date="2016-10" db="EMBL/GenBank/DDBJ databases">
        <authorList>
            <person name="de Groot N.N."/>
        </authorList>
    </citation>
    <scope>NUCLEOTIDE SEQUENCE [LARGE SCALE GENOMIC DNA]</scope>
    <source>
        <strain evidence="6 7">CGMCC 4.6533</strain>
    </source>
</reference>
<dbReference type="Pfam" id="PF00440">
    <property type="entry name" value="TetR_N"/>
    <property type="match status" value="1"/>
</dbReference>
<dbReference type="InterPro" id="IPR036271">
    <property type="entry name" value="Tet_transcr_reg_TetR-rel_C_sf"/>
</dbReference>
<dbReference type="RefSeq" id="WP_090937955.1">
    <property type="nucleotide sequence ID" value="NZ_FNDJ01000013.1"/>
</dbReference>
<dbReference type="STRING" id="633440.SAMN05421869_113358"/>
<dbReference type="OrthoDB" id="3192968at2"/>
<dbReference type="GO" id="GO:0003700">
    <property type="term" value="F:DNA-binding transcription factor activity"/>
    <property type="evidence" value="ECO:0007669"/>
    <property type="project" value="TreeGrafter"/>
</dbReference>
<dbReference type="PRINTS" id="PR00455">
    <property type="entry name" value="HTHTETR"/>
</dbReference>
<dbReference type="AlphaFoldDB" id="A0A1G8YRS4"/>
<protein>
    <submittedName>
        <fullName evidence="6">Regulatory protein, tetR family</fullName>
    </submittedName>
</protein>
<dbReference type="InterPro" id="IPR049445">
    <property type="entry name" value="TetR_SbtR-like_C"/>
</dbReference>
<keyword evidence="2 4" id="KW-0238">DNA-binding</keyword>
<evidence type="ECO:0000256" key="2">
    <source>
        <dbReference type="ARBA" id="ARBA00023125"/>
    </source>
</evidence>
<dbReference type="PROSITE" id="PS50977">
    <property type="entry name" value="HTH_TETR_2"/>
    <property type="match status" value="1"/>
</dbReference>
<keyword evidence="3" id="KW-0804">Transcription</keyword>
<keyword evidence="7" id="KW-1185">Reference proteome</keyword>
<dbReference type="EMBL" id="FNDJ01000013">
    <property type="protein sequence ID" value="SDK05447.1"/>
    <property type="molecule type" value="Genomic_DNA"/>
</dbReference>
<dbReference type="PANTHER" id="PTHR30055:SF234">
    <property type="entry name" value="HTH-TYPE TRANSCRIPTIONAL REGULATOR BETI"/>
    <property type="match status" value="1"/>
</dbReference>
<evidence type="ECO:0000256" key="1">
    <source>
        <dbReference type="ARBA" id="ARBA00023015"/>
    </source>
</evidence>
<evidence type="ECO:0000313" key="6">
    <source>
        <dbReference type="EMBL" id="SDK05447.1"/>
    </source>
</evidence>
<evidence type="ECO:0000313" key="7">
    <source>
        <dbReference type="Proteomes" id="UP000199202"/>
    </source>
</evidence>
<dbReference type="Pfam" id="PF21597">
    <property type="entry name" value="TetR_C_43"/>
    <property type="match status" value="1"/>
</dbReference>
<accession>A0A1G8YRS4</accession>
<dbReference type="SUPFAM" id="SSF46689">
    <property type="entry name" value="Homeodomain-like"/>
    <property type="match status" value="1"/>
</dbReference>
<keyword evidence="1" id="KW-0805">Transcription regulation</keyword>
<evidence type="ECO:0000256" key="4">
    <source>
        <dbReference type="PROSITE-ProRule" id="PRU00335"/>
    </source>
</evidence>
<dbReference type="GO" id="GO:0000976">
    <property type="term" value="F:transcription cis-regulatory region binding"/>
    <property type="evidence" value="ECO:0007669"/>
    <property type="project" value="TreeGrafter"/>
</dbReference>
<proteinExistence type="predicted"/>
<evidence type="ECO:0000259" key="5">
    <source>
        <dbReference type="PROSITE" id="PS50977"/>
    </source>
</evidence>
<dbReference type="InterPro" id="IPR009057">
    <property type="entry name" value="Homeodomain-like_sf"/>
</dbReference>
<dbReference type="SUPFAM" id="SSF48498">
    <property type="entry name" value="Tetracyclin repressor-like, C-terminal domain"/>
    <property type="match status" value="1"/>
</dbReference>
<gene>
    <name evidence="6" type="ORF">SAMN05421869_113358</name>
</gene>
<evidence type="ECO:0000256" key="3">
    <source>
        <dbReference type="ARBA" id="ARBA00023163"/>
    </source>
</evidence>
<feature type="DNA-binding region" description="H-T-H motif" evidence="4">
    <location>
        <begin position="28"/>
        <end position="47"/>
    </location>
</feature>
<name>A0A1G8YRS4_9ACTN</name>
<dbReference type="PANTHER" id="PTHR30055">
    <property type="entry name" value="HTH-TYPE TRANSCRIPTIONAL REGULATOR RUTR"/>
    <property type="match status" value="1"/>
</dbReference>
<sequence length="176" mass="19224">MRADARRNRERIVEAALGLFTERGAGVSMEEIAQAAGLGVGTLYRHFPDRRALIEEIAQSTLTVLRDHLRAGAAEQVPRWEVLLSMVRHCAGRPLALLSSLPEASPQSDTRQRLIREIHGLLGDIVEQAQQEGSLRRDLTPEQVVGLLNVAICRPGARADDPLTTVMLDGLKAPAP</sequence>